<organism evidence="1">
    <name type="scientific">Ixodes ricinus</name>
    <name type="common">Common tick</name>
    <name type="synonym">Acarus ricinus</name>
    <dbReference type="NCBI Taxonomy" id="34613"/>
    <lineage>
        <taxon>Eukaryota</taxon>
        <taxon>Metazoa</taxon>
        <taxon>Ecdysozoa</taxon>
        <taxon>Arthropoda</taxon>
        <taxon>Chelicerata</taxon>
        <taxon>Arachnida</taxon>
        <taxon>Acari</taxon>
        <taxon>Parasitiformes</taxon>
        <taxon>Ixodida</taxon>
        <taxon>Ixodoidea</taxon>
        <taxon>Ixodidae</taxon>
        <taxon>Ixodinae</taxon>
        <taxon>Ixodes</taxon>
    </lineage>
</organism>
<accession>A0A0K8R7J4</accession>
<name>A0A0K8R7J4_IXORI</name>
<reference evidence="1" key="1">
    <citation type="submission" date="2012-12" db="EMBL/GenBank/DDBJ databases">
        <title>Identification and characterization of a phenylalanine ammonia-lyase gene family in Isatis indigotica Fort.</title>
        <authorList>
            <person name="Liu Q."/>
            <person name="Chen J."/>
            <person name="Zhou X."/>
            <person name="Di P."/>
            <person name="Xiao Y."/>
            <person name="Xuan H."/>
            <person name="Zhang L."/>
            <person name="Chen W."/>
        </authorList>
    </citation>
    <scope>NUCLEOTIDE SEQUENCE</scope>
    <source>
        <tissue evidence="1">Salivary gland</tissue>
    </source>
</reference>
<sequence>MNAFTAVLVSCLTYRTNDLVEITVLQYNKPNEKIEDCLRELILTLAVNPVSATWYCGSDECCEDTAQGDMVTRGCKKLSECSGKEL</sequence>
<evidence type="ECO:0000313" key="1">
    <source>
        <dbReference type="EMBL" id="JAA66464.1"/>
    </source>
</evidence>
<protein>
    <submittedName>
        <fullName evidence="1">Putative ixodegrin protein</fullName>
    </submittedName>
</protein>
<dbReference type="AlphaFoldDB" id="A0A0K8R7J4"/>
<proteinExistence type="evidence at transcript level"/>
<dbReference type="EMBL" id="GADI01007344">
    <property type="protein sequence ID" value="JAA66464.1"/>
    <property type="molecule type" value="mRNA"/>
</dbReference>